<organism evidence="2 3">
    <name type="scientific">Allocatelliglobosispora scoriae</name>
    <dbReference type="NCBI Taxonomy" id="643052"/>
    <lineage>
        <taxon>Bacteria</taxon>
        <taxon>Bacillati</taxon>
        <taxon>Actinomycetota</taxon>
        <taxon>Actinomycetes</taxon>
        <taxon>Micromonosporales</taxon>
        <taxon>Micromonosporaceae</taxon>
        <taxon>Allocatelliglobosispora</taxon>
    </lineage>
</organism>
<dbReference type="InterPro" id="IPR013766">
    <property type="entry name" value="Thioredoxin_domain"/>
</dbReference>
<reference evidence="2 3" key="1">
    <citation type="submission" date="2020-08" db="EMBL/GenBank/DDBJ databases">
        <title>Sequencing the genomes of 1000 actinobacteria strains.</title>
        <authorList>
            <person name="Klenk H.-P."/>
        </authorList>
    </citation>
    <scope>NUCLEOTIDE SEQUENCE [LARGE SCALE GENOMIC DNA]</scope>
    <source>
        <strain evidence="2 3">DSM 45362</strain>
    </source>
</reference>
<gene>
    <name evidence="2" type="ORF">F4553_000385</name>
</gene>
<dbReference type="RefSeq" id="WP_184831257.1">
    <property type="nucleotide sequence ID" value="NZ_JACHMN010000001.1"/>
</dbReference>
<protein>
    <submittedName>
        <fullName evidence="2">Thiol-disulfide isomerase/thioredoxin</fullName>
    </submittedName>
</protein>
<sequence>MLPGLLTVIAALAVASVAGVVWQRRNGTFRSTRAADSLPVADGPAVLTESSVDAAPAWPDVWQRLGLVPGTPVTLVQFSSAFCAPCRATRALCTDVAAAIPGVAHVEVDAESHLAEVRELDIWKTPTLLLIDGQGRERLRASGLPTRSQLVVAIGTVLAPDADAAVA</sequence>
<dbReference type="CDD" id="cd02947">
    <property type="entry name" value="TRX_family"/>
    <property type="match status" value="1"/>
</dbReference>
<comment type="caution">
    <text evidence="2">The sequence shown here is derived from an EMBL/GenBank/DDBJ whole genome shotgun (WGS) entry which is preliminary data.</text>
</comment>
<proteinExistence type="predicted"/>
<evidence type="ECO:0000313" key="3">
    <source>
        <dbReference type="Proteomes" id="UP000587527"/>
    </source>
</evidence>
<dbReference type="Gene3D" id="3.40.30.10">
    <property type="entry name" value="Glutaredoxin"/>
    <property type="match status" value="1"/>
</dbReference>
<dbReference type="Pfam" id="PF00085">
    <property type="entry name" value="Thioredoxin"/>
    <property type="match status" value="1"/>
</dbReference>
<accession>A0A841BIJ0</accession>
<keyword evidence="2" id="KW-0413">Isomerase</keyword>
<dbReference type="PROSITE" id="PS51352">
    <property type="entry name" value="THIOREDOXIN_2"/>
    <property type="match status" value="1"/>
</dbReference>
<evidence type="ECO:0000259" key="1">
    <source>
        <dbReference type="PROSITE" id="PS51352"/>
    </source>
</evidence>
<dbReference type="EMBL" id="JACHMN010000001">
    <property type="protein sequence ID" value="MBB5867006.1"/>
    <property type="molecule type" value="Genomic_DNA"/>
</dbReference>
<name>A0A841BIJ0_9ACTN</name>
<dbReference type="Proteomes" id="UP000587527">
    <property type="component" value="Unassembled WGS sequence"/>
</dbReference>
<dbReference type="SUPFAM" id="SSF52833">
    <property type="entry name" value="Thioredoxin-like"/>
    <property type="match status" value="1"/>
</dbReference>
<dbReference type="AlphaFoldDB" id="A0A841BIJ0"/>
<dbReference type="InterPro" id="IPR036249">
    <property type="entry name" value="Thioredoxin-like_sf"/>
</dbReference>
<dbReference type="GO" id="GO:0016853">
    <property type="term" value="F:isomerase activity"/>
    <property type="evidence" value="ECO:0007669"/>
    <property type="project" value="UniProtKB-KW"/>
</dbReference>
<feature type="domain" description="Thioredoxin" evidence="1">
    <location>
        <begin position="32"/>
        <end position="159"/>
    </location>
</feature>
<keyword evidence="3" id="KW-1185">Reference proteome</keyword>
<evidence type="ECO:0000313" key="2">
    <source>
        <dbReference type="EMBL" id="MBB5867006.1"/>
    </source>
</evidence>